<dbReference type="GO" id="GO:0004842">
    <property type="term" value="F:ubiquitin-protein transferase activity"/>
    <property type="evidence" value="ECO:0007669"/>
    <property type="project" value="TreeGrafter"/>
</dbReference>
<dbReference type="GO" id="GO:0008270">
    <property type="term" value="F:zinc ion binding"/>
    <property type="evidence" value="ECO:0007669"/>
    <property type="project" value="UniProtKB-KW"/>
</dbReference>
<dbReference type="Gene3D" id="3.30.40.10">
    <property type="entry name" value="Zinc/RING finger domain, C3HC4 (zinc finger)"/>
    <property type="match status" value="1"/>
</dbReference>
<accession>A0A8S4SH76</accession>
<evidence type="ECO:0000259" key="11">
    <source>
        <dbReference type="PROSITE" id="PS50172"/>
    </source>
</evidence>
<evidence type="ECO:0000256" key="1">
    <source>
        <dbReference type="ARBA" id="ARBA00004123"/>
    </source>
</evidence>
<feature type="compositionally biased region" description="Low complexity" evidence="9">
    <location>
        <begin position="241"/>
        <end position="251"/>
    </location>
</feature>
<dbReference type="EMBL" id="CAKXAJ010026292">
    <property type="protein sequence ID" value="CAH2265760.1"/>
    <property type="molecule type" value="Genomic_DNA"/>
</dbReference>
<dbReference type="SUPFAM" id="SSF52113">
    <property type="entry name" value="BRCT domain"/>
    <property type="match status" value="2"/>
</dbReference>
<keyword evidence="13" id="KW-1185">Reference proteome</keyword>
<comment type="subcellular location">
    <subcellularLocation>
        <location evidence="1">Nucleus</location>
    </subcellularLocation>
</comment>
<dbReference type="OrthoDB" id="6105938at2759"/>
<feature type="domain" description="BRCT" evidence="11">
    <location>
        <begin position="614"/>
        <end position="711"/>
    </location>
</feature>
<evidence type="ECO:0000256" key="3">
    <source>
        <dbReference type="ARBA" id="ARBA00022763"/>
    </source>
</evidence>
<organism evidence="12 13">
    <name type="scientific">Pararge aegeria aegeria</name>
    <dbReference type="NCBI Taxonomy" id="348720"/>
    <lineage>
        <taxon>Eukaryota</taxon>
        <taxon>Metazoa</taxon>
        <taxon>Ecdysozoa</taxon>
        <taxon>Arthropoda</taxon>
        <taxon>Hexapoda</taxon>
        <taxon>Insecta</taxon>
        <taxon>Pterygota</taxon>
        <taxon>Neoptera</taxon>
        <taxon>Endopterygota</taxon>
        <taxon>Lepidoptera</taxon>
        <taxon>Glossata</taxon>
        <taxon>Ditrysia</taxon>
        <taxon>Papilionoidea</taxon>
        <taxon>Nymphalidae</taxon>
        <taxon>Satyrinae</taxon>
        <taxon>Satyrini</taxon>
        <taxon>Parargina</taxon>
        <taxon>Pararge</taxon>
    </lineage>
</organism>
<evidence type="ECO:0000256" key="9">
    <source>
        <dbReference type="SAM" id="MobiDB-lite"/>
    </source>
</evidence>
<dbReference type="InterPro" id="IPR001841">
    <property type="entry name" value="Znf_RING"/>
</dbReference>
<gene>
    <name evidence="12" type="primary">jg7948</name>
    <name evidence="12" type="ORF">PAEG_LOCUS25086</name>
</gene>
<evidence type="ECO:0000259" key="10">
    <source>
        <dbReference type="PROSITE" id="PS50089"/>
    </source>
</evidence>
<dbReference type="PROSITE" id="PS50089">
    <property type="entry name" value="ZF_RING_2"/>
    <property type="match status" value="1"/>
</dbReference>
<dbReference type="InterPro" id="IPR001357">
    <property type="entry name" value="BRCT_dom"/>
</dbReference>
<protein>
    <submittedName>
        <fullName evidence="12">Jg7948 protein</fullName>
    </submittedName>
</protein>
<evidence type="ECO:0000313" key="13">
    <source>
        <dbReference type="Proteomes" id="UP000838756"/>
    </source>
</evidence>
<dbReference type="InterPro" id="IPR031099">
    <property type="entry name" value="BRCA1-associated"/>
</dbReference>
<dbReference type="SMART" id="SM00292">
    <property type="entry name" value="BRCT"/>
    <property type="match status" value="2"/>
</dbReference>
<dbReference type="Pfam" id="PF16589">
    <property type="entry name" value="BRCT_2"/>
    <property type="match status" value="1"/>
</dbReference>
<name>A0A8S4SH76_9NEOP</name>
<dbReference type="PANTHER" id="PTHR13763">
    <property type="entry name" value="BREAST CANCER TYPE 1 SUSCEPTIBILITY PROTEIN BRCA1"/>
    <property type="match status" value="1"/>
</dbReference>
<dbReference type="Gene3D" id="3.40.50.10190">
    <property type="entry name" value="BRCT domain"/>
    <property type="match status" value="2"/>
</dbReference>
<evidence type="ECO:0000256" key="6">
    <source>
        <dbReference type="ARBA" id="ARBA00023204"/>
    </source>
</evidence>
<dbReference type="GO" id="GO:0045944">
    <property type="term" value="P:positive regulation of transcription by RNA polymerase II"/>
    <property type="evidence" value="ECO:0007669"/>
    <property type="project" value="TreeGrafter"/>
</dbReference>
<dbReference type="CDD" id="cd16449">
    <property type="entry name" value="RING-HC"/>
    <property type="match status" value="1"/>
</dbReference>
<proteinExistence type="predicted"/>
<evidence type="ECO:0000313" key="12">
    <source>
        <dbReference type="EMBL" id="CAH2265760.1"/>
    </source>
</evidence>
<keyword evidence="6" id="KW-0234">DNA repair</keyword>
<dbReference type="InterPro" id="IPR013083">
    <property type="entry name" value="Znf_RING/FYVE/PHD"/>
</dbReference>
<dbReference type="GO" id="GO:0070531">
    <property type="term" value="C:BRCA1-A complex"/>
    <property type="evidence" value="ECO:0007669"/>
    <property type="project" value="TreeGrafter"/>
</dbReference>
<dbReference type="PANTHER" id="PTHR13763:SF0">
    <property type="entry name" value="BREAST CANCER TYPE 1 SUSCEPTIBILITY PROTEIN"/>
    <property type="match status" value="1"/>
</dbReference>
<keyword evidence="4 8" id="KW-0863">Zinc-finger</keyword>
<evidence type="ECO:0000256" key="4">
    <source>
        <dbReference type="ARBA" id="ARBA00022771"/>
    </source>
</evidence>
<comment type="caution">
    <text evidence="12">The sequence shown here is derived from an EMBL/GenBank/DDBJ whole genome shotgun (WGS) entry which is preliminary data.</text>
</comment>
<dbReference type="AlphaFoldDB" id="A0A8S4SH76"/>
<feature type="compositionally biased region" description="Basic and acidic residues" evidence="9">
    <location>
        <begin position="231"/>
        <end position="240"/>
    </location>
</feature>
<keyword evidence="7" id="KW-0539">Nucleus</keyword>
<reference evidence="12" key="1">
    <citation type="submission" date="2022-03" db="EMBL/GenBank/DDBJ databases">
        <authorList>
            <person name="Lindestad O."/>
        </authorList>
    </citation>
    <scope>NUCLEOTIDE SEQUENCE</scope>
</reference>
<feature type="domain" description="RING-type" evidence="10">
    <location>
        <begin position="26"/>
        <end position="59"/>
    </location>
</feature>
<evidence type="ECO:0000256" key="7">
    <source>
        <dbReference type="ARBA" id="ARBA00023242"/>
    </source>
</evidence>
<feature type="region of interest" description="Disordered" evidence="9">
    <location>
        <begin position="205"/>
        <end position="251"/>
    </location>
</feature>
<sequence>MNYKYSAMNDVLLRKHITAQLDNITCINCCKYYLVPTTAKCGHSLCHTCWRTNRTCPICALQVEKKSLRLNCPLQTLTEHTLLLGKAFQSLFKINLNDITPSDEQQHVKEWLANSSNQFSAPVSSSQPFSEEPIKAIHQVTSDIQIHTSNLRVKEPEREIVQMNVVQDDWDKIEEMPDIENNKILKNAVGPMDIEPFDFYMDDQKYNTHNPRRSSRNKEFKTSNTITNDVSSDKESEKSDNINSNKKSKNLGLNWKNVKRMKKEFSKLNKKNNNKLNVSIEMCKKAKPSANKAATFKTEQTLGLSQHPKDNSVGRAPKIDLAMENNQKIASQNIVDFVEFGTPIEDDDDKSVVEETPQKTTSFLKSKNKNEIPATTDDLVAEHCLMTENNKSTNMTGCHGKDITIEDSANVISISDSAGEITEVRKSALETPLTITKFVDKITHKSTPLARKSLNFSCRNLNNDLEETLCPSSVVAAKTTQEREFMSRAFEQTVESPTHTLHAGKERRRATNLCIAGSCLVSNELAILKQLCLQRNWIFVEKYTKDLTHLVVGVDEENRSQRSVKYICALASAKWIVSFAWVEKCIQLKEIADEEPYEALDAAGEPGPRRSRLAKNRLLQGFTFYCMPPFTIIDIETLKDILEASGGRVVNSAGDVRLKNAPAMLLAEPEHTQEDRFIYLAMELQIVPVNYEWVLNCLGTYTLKPISDLLLCPATLLPPAVNDWPPELILSCDE</sequence>
<keyword evidence="2" id="KW-0677">Repeat</keyword>
<keyword evidence="4 8" id="KW-0479">Metal-binding</keyword>
<dbReference type="Proteomes" id="UP000838756">
    <property type="component" value="Unassembled WGS sequence"/>
</dbReference>
<feature type="domain" description="BRCT" evidence="11">
    <location>
        <begin position="539"/>
        <end position="599"/>
    </location>
</feature>
<keyword evidence="3" id="KW-0227">DNA damage</keyword>
<dbReference type="GO" id="GO:0031436">
    <property type="term" value="C:BRCA1-BARD1 complex"/>
    <property type="evidence" value="ECO:0007669"/>
    <property type="project" value="TreeGrafter"/>
</dbReference>
<dbReference type="PROSITE" id="PS50172">
    <property type="entry name" value="BRCT"/>
    <property type="match status" value="2"/>
</dbReference>
<dbReference type="InterPro" id="IPR036420">
    <property type="entry name" value="BRCT_dom_sf"/>
</dbReference>
<dbReference type="GO" id="GO:0000724">
    <property type="term" value="P:double-strand break repair via homologous recombination"/>
    <property type="evidence" value="ECO:0007669"/>
    <property type="project" value="TreeGrafter"/>
</dbReference>
<evidence type="ECO:0000256" key="5">
    <source>
        <dbReference type="ARBA" id="ARBA00022833"/>
    </source>
</evidence>
<dbReference type="SUPFAM" id="SSF57850">
    <property type="entry name" value="RING/U-box"/>
    <property type="match status" value="1"/>
</dbReference>
<evidence type="ECO:0000256" key="8">
    <source>
        <dbReference type="PROSITE-ProRule" id="PRU00175"/>
    </source>
</evidence>
<evidence type="ECO:0000256" key="2">
    <source>
        <dbReference type="ARBA" id="ARBA00022737"/>
    </source>
</evidence>
<keyword evidence="5" id="KW-0862">Zinc</keyword>